<dbReference type="RefSeq" id="WP_122905009.1">
    <property type="nucleotide sequence ID" value="NZ_RHHS01000028.1"/>
</dbReference>
<evidence type="ECO:0000259" key="1">
    <source>
        <dbReference type="Pfam" id="PF19044"/>
    </source>
</evidence>
<organism evidence="2 3">
    <name type="scientific">Brevibacillus gelatini</name>
    <dbReference type="NCBI Taxonomy" id="1655277"/>
    <lineage>
        <taxon>Bacteria</taxon>
        <taxon>Bacillati</taxon>
        <taxon>Bacillota</taxon>
        <taxon>Bacilli</taxon>
        <taxon>Bacillales</taxon>
        <taxon>Paenibacillaceae</taxon>
        <taxon>Brevibacillus</taxon>
    </lineage>
</organism>
<dbReference type="Gene3D" id="3.40.50.300">
    <property type="entry name" value="P-loop containing nucleotide triphosphate hydrolases"/>
    <property type="match status" value="1"/>
</dbReference>
<name>A0A3M8B120_9BACL</name>
<dbReference type="InterPro" id="IPR043964">
    <property type="entry name" value="P-loop_TraG"/>
</dbReference>
<dbReference type="PANTHER" id="PTHR30121:SF6">
    <property type="entry name" value="SLR6007 PROTEIN"/>
    <property type="match status" value="1"/>
</dbReference>
<dbReference type="Pfam" id="PF19044">
    <property type="entry name" value="P-loop_TraG"/>
    <property type="match status" value="1"/>
</dbReference>
<dbReference type="OrthoDB" id="9804380at2"/>
<evidence type="ECO:0000313" key="3">
    <source>
        <dbReference type="Proteomes" id="UP000268829"/>
    </source>
</evidence>
<keyword evidence="3" id="KW-1185">Reference proteome</keyword>
<dbReference type="InterPro" id="IPR027417">
    <property type="entry name" value="P-loop_NTPase"/>
</dbReference>
<dbReference type="SUPFAM" id="SSF52540">
    <property type="entry name" value="P-loop containing nucleoside triphosphate hydrolases"/>
    <property type="match status" value="1"/>
</dbReference>
<evidence type="ECO:0000313" key="2">
    <source>
        <dbReference type="EMBL" id="RNB56545.1"/>
    </source>
</evidence>
<accession>A0A3M8B120</accession>
<dbReference type="Gene3D" id="1.10.8.730">
    <property type="match status" value="1"/>
</dbReference>
<dbReference type="AlphaFoldDB" id="A0A3M8B120"/>
<gene>
    <name evidence="2" type="ORF">EDM57_12115</name>
</gene>
<dbReference type="PANTHER" id="PTHR30121">
    <property type="entry name" value="UNCHARACTERIZED PROTEIN YJGR-RELATED"/>
    <property type="match status" value="1"/>
</dbReference>
<dbReference type="InterPro" id="IPR051162">
    <property type="entry name" value="T4SS_component"/>
</dbReference>
<protein>
    <recommendedName>
        <fullName evidence="1">TraG P-loop domain-containing protein</fullName>
    </recommendedName>
</protein>
<proteinExistence type="predicted"/>
<sequence length="622" mass="70844">MLNLKTKVKFTWSAKKEKDDEYRPIHDFIEVLAPNFADLSPATYIQVGERYIQSFFVDGWPSEIDFGYLHPLVSFPGDIDFIQYIAPVDKDRILSWLTTRIEGIESKLIDRAKQASSRGVLSKQEELAMLQQLRSDIDNNRDRIIYFDNFIILAATSQEELEKKADRLMSKFGGTKDCLKPADHEHDLMFKAVSPLAIKRKEAWKEMNLAAGTNLYPFTVSDWPHEDGPILGLNYDVGSPVLFDGFNKQHVNNFGISLIGVSGTGKTAMLQKIITGEVPFGVYHAVIDQEGDLKRTIETLGGIYLPISRYSDLRFNPADIEVEHHKERGFIVDLQGKVEDMVNLSAAMAGLTESADHKVIAAYMDRAWRRAYEKCGITEDPRSLYHDAYFDPQNNQFVTKQKKKPPQFGNFYHEFCLLAEGISELQGTVLTLERFTDKGTLGIFDCQTNVELGKAPCAGFGLRDLHNSELLPIANIVVLSYLENRFLKKRDLDDGSLFRVDADECQELFKNLYSAKALETYFRRFRKRKGGPIAATQNFQKFYENEHGRAVIQNSDTKIIFAQHEGDLQRCAELFKLTEGELEFLGMGLAHHAIIKQPKYSVRVVTQFSPWEQEIFFPEHGG</sequence>
<dbReference type="EMBL" id="RHHS01000028">
    <property type="protein sequence ID" value="RNB56545.1"/>
    <property type="molecule type" value="Genomic_DNA"/>
</dbReference>
<comment type="caution">
    <text evidence="2">The sequence shown here is derived from an EMBL/GenBank/DDBJ whole genome shotgun (WGS) entry which is preliminary data.</text>
</comment>
<feature type="domain" description="TraG P-loop" evidence="1">
    <location>
        <begin position="245"/>
        <end position="581"/>
    </location>
</feature>
<dbReference type="Proteomes" id="UP000268829">
    <property type="component" value="Unassembled WGS sequence"/>
</dbReference>
<reference evidence="2 3" key="1">
    <citation type="submission" date="2018-10" db="EMBL/GenBank/DDBJ databases">
        <title>Phylogenomics of Brevibacillus.</title>
        <authorList>
            <person name="Dunlap C."/>
        </authorList>
    </citation>
    <scope>NUCLEOTIDE SEQUENCE [LARGE SCALE GENOMIC DNA]</scope>
    <source>
        <strain evidence="2 3">DSM 100115</strain>
    </source>
</reference>